<dbReference type="Gene3D" id="3.40.50.200">
    <property type="entry name" value="Peptidase S8/S53 domain"/>
    <property type="match status" value="1"/>
</dbReference>
<sequence>MSFLIPLFFLFILSGASYRRFIDRRLQARIMDAQENEQTSVILLYDEKDTHLEEAIKEHGGKIKYRLDIIQGFAVDLPCKCVEKLVRIPGVTFIADDAKLSTLMDIARPTVGGTIAEESNLTGQGIGIAVLDTGVYPHADLSLGTNRIVAFKDFVNEKEFPYDDNGHGTHVAGIAAGNGYMSEGKYKGMAPKANILGVKVMDKNGSGTTSDIVAGMQWAWENRNRYNIRIVSLSIGSDPDLKAAEDPLVKGVEALWDGGIVVVTAAGNSGPGKRTINSPGISQKIITVGATDTRSTIDRKDDIIAKFSSRGPTGENILKPDIVAPGVNITSLNSDIDFIPEKSTKRYRFKKMTEPYKEMSGTSMATPIVSGAIALLLENQEQLTPDEVKAKLMDTAISVNDRDYAQGKGQINIGKIIKK</sequence>
<feature type="domain" description="Peptidase S8/S53" evidence="8">
    <location>
        <begin position="123"/>
        <end position="409"/>
    </location>
</feature>
<name>A0AAE3HGP6_9FIRM</name>
<gene>
    <name evidence="9" type="ORF">NSA47_07070</name>
</gene>
<protein>
    <submittedName>
        <fullName evidence="9">S8 family peptidase</fullName>
    </submittedName>
</protein>
<dbReference type="InterPro" id="IPR036852">
    <property type="entry name" value="Peptidase_S8/S53_dom_sf"/>
</dbReference>
<dbReference type="PROSITE" id="PS00138">
    <property type="entry name" value="SUBTILASE_SER"/>
    <property type="match status" value="1"/>
</dbReference>
<evidence type="ECO:0000313" key="9">
    <source>
        <dbReference type="EMBL" id="MCR1898753.1"/>
    </source>
</evidence>
<keyword evidence="3 6" id="KW-0378">Hydrolase</keyword>
<dbReference type="EMBL" id="JANKAS010000005">
    <property type="protein sequence ID" value="MCR1898753.1"/>
    <property type="molecule type" value="Genomic_DNA"/>
</dbReference>
<feature type="active site" description="Charge relay system" evidence="5 6">
    <location>
        <position position="132"/>
    </location>
</feature>
<dbReference type="InterPro" id="IPR022398">
    <property type="entry name" value="Peptidase_S8_His-AS"/>
</dbReference>
<evidence type="ECO:0000256" key="5">
    <source>
        <dbReference type="PIRSR" id="PIRSR615500-1"/>
    </source>
</evidence>
<evidence type="ECO:0000259" key="8">
    <source>
        <dbReference type="Pfam" id="PF00082"/>
    </source>
</evidence>
<dbReference type="PANTHER" id="PTHR43806">
    <property type="entry name" value="PEPTIDASE S8"/>
    <property type="match status" value="1"/>
</dbReference>
<evidence type="ECO:0000256" key="1">
    <source>
        <dbReference type="ARBA" id="ARBA00011073"/>
    </source>
</evidence>
<dbReference type="RefSeq" id="WP_257530418.1">
    <property type="nucleotide sequence ID" value="NZ_JANKAS010000005.1"/>
</dbReference>
<dbReference type="Gene3D" id="3.30.70.80">
    <property type="entry name" value="Peptidase S8 propeptide/proteinase inhibitor I9"/>
    <property type="match status" value="1"/>
</dbReference>
<dbReference type="PANTHER" id="PTHR43806:SF65">
    <property type="entry name" value="SERINE PROTEASE APRX"/>
    <property type="match status" value="1"/>
</dbReference>
<dbReference type="GO" id="GO:0006508">
    <property type="term" value="P:proteolysis"/>
    <property type="evidence" value="ECO:0007669"/>
    <property type="project" value="UniProtKB-KW"/>
</dbReference>
<dbReference type="PROSITE" id="PS00137">
    <property type="entry name" value="SUBTILASE_HIS"/>
    <property type="match status" value="1"/>
</dbReference>
<evidence type="ECO:0000256" key="2">
    <source>
        <dbReference type="ARBA" id="ARBA00022670"/>
    </source>
</evidence>
<dbReference type="Proteomes" id="UP001205748">
    <property type="component" value="Unassembled WGS sequence"/>
</dbReference>
<keyword evidence="4 6" id="KW-0720">Serine protease</keyword>
<dbReference type="AlphaFoldDB" id="A0AAE3HGP6"/>
<dbReference type="PROSITE" id="PS00136">
    <property type="entry name" value="SUBTILASE_ASP"/>
    <property type="match status" value="1"/>
</dbReference>
<organism evidence="9 10">
    <name type="scientific">Irregularibacter muris</name>
    <dbReference type="NCBI Taxonomy" id="1796619"/>
    <lineage>
        <taxon>Bacteria</taxon>
        <taxon>Bacillati</taxon>
        <taxon>Bacillota</taxon>
        <taxon>Clostridia</taxon>
        <taxon>Eubacteriales</taxon>
        <taxon>Eubacteriaceae</taxon>
        <taxon>Irregularibacter</taxon>
    </lineage>
</organism>
<reference evidence="9" key="1">
    <citation type="submission" date="2022-07" db="EMBL/GenBank/DDBJ databases">
        <title>Enhanced cultured diversity of the mouse gut microbiota enables custom-made synthetic communities.</title>
        <authorList>
            <person name="Afrizal A."/>
        </authorList>
    </citation>
    <scope>NUCLEOTIDE SEQUENCE</scope>
    <source>
        <strain evidence="9">DSM 28593</strain>
    </source>
</reference>
<dbReference type="InterPro" id="IPR015500">
    <property type="entry name" value="Peptidase_S8_subtilisin-rel"/>
</dbReference>
<dbReference type="SUPFAM" id="SSF54897">
    <property type="entry name" value="Protease propeptides/inhibitors"/>
    <property type="match status" value="1"/>
</dbReference>
<dbReference type="PRINTS" id="PR00723">
    <property type="entry name" value="SUBTILISIN"/>
</dbReference>
<dbReference type="Pfam" id="PF00082">
    <property type="entry name" value="Peptidase_S8"/>
    <property type="match status" value="1"/>
</dbReference>
<evidence type="ECO:0000313" key="10">
    <source>
        <dbReference type="Proteomes" id="UP001205748"/>
    </source>
</evidence>
<dbReference type="CDD" id="cd07487">
    <property type="entry name" value="Peptidases_S8_1"/>
    <property type="match status" value="1"/>
</dbReference>
<dbReference type="GO" id="GO:0004252">
    <property type="term" value="F:serine-type endopeptidase activity"/>
    <property type="evidence" value="ECO:0007669"/>
    <property type="project" value="UniProtKB-UniRule"/>
</dbReference>
<evidence type="ECO:0000256" key="3">
    <source>
        <dbReference type="ARBA" id="ARBA00022801"/>
    </source>
</evidence>
<dbReference type="InterPro" id="IPR023828">
    <property type="entry name" value="Peptidase_S8_Ser-AS"/>
</dbReference>
<feature type="active site" description="Charge relay system" evidence="5 6">
    <location>
        <position position="363"/>
    </location>
</feature>
<proteinExistence type="inferred from homology"/>
<dbReference type="InterPro" id="IPR000209">
    <property type="entry name" value="Peptidase_S8/S53_dom"/>
</dbReference>
<feature type="active site" description="Charge relay system" evidence="5 6">
    <location>
        <position position="167"/>
    </location>
</feature>
<keyword evidence="10" id="KW-1185">Reference proteome</keyword>
<dbReference type="PROSITE" id="PS51892">
    <property type="entry name" value="SUBTILASE"/>
    <property type="match status" value="1"/>
</dbReference>
<comment type="caution">
    <text evidence="9">The sequence shown here is derived from an EMBL/GenBank/DDBJ whole genome shotgun (WGS) entry which is preliminary data.</text>
</comment>
<keyword evidence="2 6" id="KW-0645">Protease</keyword>
<evidence type="ECO:0000256" key="4">
    <source>
        <dbReference type="ARBA" id="ARBA00022825"/>
    </source>
</evidence>
<dbReference type="SUPFAM" id="SSF52743">
    <property type="entry name" value="Subtilisin-like"/>
    <property type="match status" value="1"/>
</dbReference>
<dbReference type="InterPro" id="IPR023827">
    <property type="entry name" value="Peptidase_S8_Asp-AS"/>
</dbReference>
<dbReference type="InterPro" id="IPR050131">
    <property type="entry name" value="Peptidase_S8_subtilisin-like"/>
</dbReference>
<comment type="similarity">
    <text evidence="1 6 7">Belongs to the peptidase S8 family.</text>
</comment>
<dbReference type="InterPro" id="IPR037045">
    <property type="entry name" value="S8pro/Inhibitor_I9_sf"/>
</dbReference>
<evidence type="ECO:0000256" key="6">
    <source>
        <dbReference type="PROSITE-ProRule" id="PRU01240"/>
    </source>
</evidence>
<evidence type="ECO:0000256" key="7">
    <source>
        <dbReference type="RuleBase" id="RU003355"/>
    </source>
</evidence>
<accession>A0AAE3HGP6</accession>